<sequence length="182" mass="20836">MTHDEFKPTEEFISSIWRNELAYGSKTITPQHYSEERSFLVTLPCGRHLSESLLKEAKTRRVEARLLEEVRQSRGFFKHGELLRPPRFLQTAENLTSVLSDARPAARHSGRREDDREEAELIAQGRDNLAPSLTPLKLLRLTEALLGPRIQSGGPDPSALFLWGFSLELLWDSGSVTWKQRR</sequence>
<dbReference type="EMBL" id="SRLO01000589">
    <property type="protein sequence ID" value="TNN51232.1"/>
    <property type="molecule type" value="Genomic_DNA"/>
</dbReference>
<feature type="region of interest" description="Disordered" evidence="1">
    <location>
        <begin position="99"/>
        <end position="118"/>
    </location>
</feature>
<name>A0A4Z2GEY2_9TELE</name>
<evidence type="ECO:0000313" key="2">
    <source>
        <dbReference type="EMBL" id="TNN51232.1"/>
    </source>
</evidence>
<dbReference type="AlphaFoldDB" id="A0A4Z2GEY2"/>
<keyword evidence="3" id="KW-1185">Reference proteome</keyword>
<evidence type="ECO:0000313" key="3">
    <source>
        <dbReference type="Proteomes" id="UP000314294"/>
    </source>
</evidence>
<accession>A0A4Z2GEY2</accession>
<organism evidence="2 3">
    <name type="scientific">Liparis tanakae</name>
    <name type="common">Tanaka's snailfish</name>
    <dbReference type="NCBI Taxonomy" id="230148"/>
    <lineage>
        <taxon>Eukaryota</taxon>
        <taxon>Metazoa</taxon>
        <taxon>Chordata</taxon>
        <taxon>Craniata</taxon>
        <taxon>Vertebrata</taxon>
        <taxon>Euteleostomi</taxon>
        <taxon>Actinopterygii</taxon>
        <taxon>Neopterygii</taxon>
        <taxon>Teleostei</taxon>
        <taxon>Neoteleostei</taxon>
        <taxon>Acanthomorphata</taxon>
        <taxon>Eupercaria</taxon>
        <taxon>Perciformes</taxon>
        <taxon>Cottioidei</taxon>
        <taxon>Cottales</taxon>
        <taxon>Liparidae</taxon>
        <taxon>Liparis</taxon>
    </lineage>
</organism>
<reference evidence="2 3" key="1">
    <citation type="submission" date="2019-03" db="EMBL/GenBank/DDBJ databases">
        <title>First draft genome of Liparis tanakae, snailfish: a comprehensive survey of snailfish specific genes.</title>
        <authorList>
            <person name="Kim W."/>
            <person name="Song I."/>
            <person name="Jeong J.-H."/>
            <person name="Kim D."/>
            <person name="Kim S."/>
            <person name="Ryu S."/>
            <person name="Song J.Y."/>
            <person name="Lee S.K."/>
        </authorList>
    </citation>
    <scope>NUCLEOTIDE SEQUENCE [LARGE SCALE GENOMIC DNA]</scope>
    <source>
        <tissue evidence="2">Muscle</tissue>
    </source>
</reference>
<dbReference type="Proteomes" id="UP000314294">
    <property type="component" value="Unassembled WGS sequence"/>
</dbReference>
<comment type="caution">
    <text evidence="2">The sequence shown here is derived from an EMBL/GenBank/DDBJ whole genome shotgun (WGS) entry which is preliminary data.</text>
</comment>
<evidence type="ECO:0000256" key="1">
    <source>
        <dbReference type="SAM" id="MobiDB-lite"/>
    </source>
</evidence>
<protein>
    <submittedName>
        <fullName evidence="2">Uncharacterized protein</fullName>
    </submittedName>
</protein>
<proteinExistence type="predicted"/>
<gene>
    <name evidence="2" type="ORF">EYF80_038552</name>
</gene>